<protein>
    <submittedName>
        <fullName evidence="1">Uncharacterized protein</fullName>
    </submittedName>
</protein>
<reference evidence="1 2" key="1">
    <citation type="submission" date="2020-09" db="EMBL/GenBank/DDBJ databases">
        <title>Paenibacillus sp. CAU 1523 isolated from sand of Haeundae Beach.</title>
        <authorList>
            <person name="Kim W."/>
        </authorList>
    </citation>
    <scope>NUCLEOTIDE SEQUENCE [LARGE SCALE GENOMIC DNA]</scope>
    <source>
        <strain evidence="1 2">CAU 1523</strain>
    </source>
</reference>
<comment type="caution">
    <text evidence="1">The sequence shown here is derived from an EMBL/GenBank/DDBJ whole genome shotgun (WGS) entry which is preliminary data.</text>
</comment>
<evidence type="ECO:0000313" key="2">
    <source>
        <dbReference type="Proteomes" id="UP000634529"/>
    </source>
</evidence>
<proteinExistence type="predicted"/>
<dbReference type="Proteomes" id="UP000634529">
    <property type="component" value="Unassembled WGS sequence"/>
</dbReference>
<dbReference type="EMBL" id="JACYTN010000023">
    <property type="protein sequence ID" value="MBD8500477.1"/>
    <property type="molecule type" value="Genomic_DNA"/>
</dbReference>
<gene>
    <name evidence="1" type="ORF">IFO66_19505</name>
</gene>
<dbReference type="RefSeq" id="WP_192026768.1">
    <property type="nucleotide sequence ID" value="NZ_JACYTN010000023.1"/>
</dbReference>
<accession>A0ABR9B274</accession>
<evidence type="ECO:0000313" key="1">
    <source>
        <dbReference type="EMBL" id="MBD8500477.1"/>
    </source>
</evidence>
<organism evidence="1 2">
    <name type="scientific">Paenibacillus arenosi</name>
    <dbReference type="NCBI Taxonomy" id="2774142"/>
    <lineage>
        <taxon>Bacteria</taxon>
        <taxon>Bacillati</taxon>
        <taxon>Bacillota</taxon>
        <taxon>Bacilli</taxon>
        <taxon>Bacillales</taxon>
        <taxon>Paenibacillaceae</taxon>
        <taxon>Paenibacillus</taxon>
    </lineage>
</organism>
<name>A0ABR9B274_9BACL</name>
<keyword evidence="2" id="KW-1185">Reference proteome</keyword>
<sequence>MKYKVNMKVVKPRSSIRGIKTVRSANTTKQVARLRASNPDDIQDLNGGNLYRLVYNRILAPGVFHEFLFNGRQVDNNRVYRPVSGGWWIEDNNVDLPTCTTNYSASQFQWNTVLYNPSTESREAKFVIIARRTQN</sequence>